<evidence type="ECO:0000256" key="3">
    <source>
        <dbReference type="SAM" id="MobiDB-lite"/>
    </source>
</evidence>
<evidence type="ECO:0000259" key="4">
    <source>
        <dbReference type="PROSITE" id="PS50894"/>
    </source>
</evidence>
<dbReference type="InterPro" id="IPR008207">
    <property type="entry name" value="Sig_transdc_His_kin_Hpt_dom"/>
</dbReference>
<dbReference type="EMBL" id="FNSC01000001">
    <property type="protein sequence ID" value="SED22373.1"/>
    <property type="molecule type" value="Genomic_DNA"/>
</dbReference>
<proteinExistence type="predicted"/>
<sequence length="199" mass="21381">MEQFLEVFFEEAEEHLANLEHLLLTLDIAAPDREALDGIFRAAHSIKGSSGMFGFDDLTAVTHVLETLLDKIRGGKIALRVEMVDVFLQSRDVLGQLLACHKHASADPSIPVAATATRLQALIDSESSTQPPQPSAIEDAYGLFDASPAESQSTIAPPDQHSAASTSVPEDDEFGFFDDQPGAPNQPAQVVKDGLKKTS</sequence>
<dbReference type="SUPFAM" id="SSF47226">
    <property type="entry name" value="Histidine-containing phosphotransfer domain, HPT domain"/>
    <property type="match status" value="1"/>
</dbReference>
<name>A0A1H4YX23_PSEAG</name>
<reference evidence="6" key="1">
    <citation type="submission" date="2016-10" db="EMBL/GenBank/DDBJ databases">
        <authorList>
            <person name="Varghese N."/>
            <person name="Submissions S."/>
        </authorList>
    </citation>
    <scope>NUCLEOTIDE SEQUENCE [LARGE SCALE GENOMIC DNA]</scope>
    <source>
        <strain evidence="6">DSM 12111</strain>
    </source>
</reference>
<dbReference type="STRING" id="53406.SAMN05421553_2264"/>
<dbReference type="InterPro" id="IPR036641">
    <property type="entry name" value="HPT_dom_sf"/>
</dbReference>
<evidence type="ECO:0000313" key="5">
    <source>
        <dbReference type="EMBL" id="SED22373.1"/>
    </source>
</evidence>
<dbReference type="CDD" id="cd00088">
    <property type="entry name" value="HPT"/>
    <property type="match status" value="1"/>
</dbReference>
<evidence type="ECO:0000256" key="2">
    <source>
        <dbReference type="PROSITE-ProRule" id="PRU00110"/>
    </source>
</evidence>
<dbReference type="GO" id="GO:0000160">
    <property type="term" value="P:phosphorelay signal transduction system"/>
    <property type="evidence" value="ECO:0007669"/>
    <property type="project" value="UniProtKB-KW"/>
</dbReference>
<gene>
    <name evidence="5" type="ORF">SAMN05421553_2264</name>
</gene>
<organism evidence="5 6">
    <name type="scientific">Pseudomonas anguilliseptica</name>
    <dbReference type="NCBI Taxonomy" id="53406"/>
    <lineage>
        <taxon>Bacteria</taxon>
        <taxon>Pseudomonadati</taxon>
        <taxon>Pseudomonadota</taxon>
        <taxon>Gammaproteobacteria</taxon>
        <taxon>Pseudomonadales</taxon>
        <taxon>Pseudomonadaceae</taxon>
        <taxon>Pseudomonas</taxon>
    </lineage>
</organism>
<dbReference type="GO" id="GO:0004672">
    <property type="term" value="F:protein kinase activity"/>
    <property type="evidence" value="ECO:0007669"/>
    <property type="project" value="UniProtKB-ARBA"/>
</dbReference>
<dbReference type="SMART" id="SM00073">
    <property type="entry name" value="HPT"/>
    <property type="match status" value="1"/>
</dbReference>
<feature type="region of interest" description="Disordered" evidence="3">
    <location>
        <begin position="147"/>
        <end position="199"/>
    </location>
</feature>
<dbReference type="InterPro" id="IPR051315">
    <property type="entry name" value="Bact_Chemotaxis_CheA"/>
</dbReference>
<evidence type="ECO:0000256" key="1">
    <source>
        <dbReference type="ARBA" id="ARBA00023012"/>
    </source>
</evidence>
<protein>
    <submittedName>
        <fullName evidence="5">Hpt domain-containing protein</fullName>
    </submittedName>
</protein>
<feature type="modified residue" description="Phosphohistidine" evidence="2">
    <location>
        <position position="44"/>
    </location>
</feature>
<dbReference type="Pfam" id="PF01627">
    <property type="entry name" value="Hpt"/>
    <property type="match status" value="1"/>
</dbReference>
<keyword evidence="6" id="KW-1185">Reference proteome</keyword>
<dbReference type="Gene3D" id="1.20.120.160">
    <property type="entry name" value="HPT domain"/>
    <property type="match status" value="1"/>
</dbReference>
<keyword evidence="2" id="KW-0597">Phosphoprotein</keyword>
<dbReference type="PROSITE" id="PS50894">
    <property type="entry name" value="HPT"/>
    <property type="match status" value="1"/>
</dbReference>
<evidence type="ECO:0000313" key="6">
    <source>
        <dbReference type="Proteomes" id="UP000242849"/>
    </source>
</evidence>
<dbReference type="RefSeq" id="WP_244161144.1">
    <property type="nucleotide sequence ID" value="NZ_FNSC01000001.1"/>
</dbReference>
<accession>A0A1H4YX23</accession>
<dbReference type="AlphaFoldDB" id="A0A1H4YX23"/>
<feature type="domain" description="HPt" evidence="4">
    <location>
        <begin position="1"/>
        <end position="101"/>
    </location>
</feature>
<dbReference type="PANTHER" id="PTHR43395:SF10">
    <property type="entry name" value="CHEMOTAXIS PROTEIN CHEA"/>
    <property type="match status" value="1"/>
</dbReference>
<dbReference type="PANTHER" id="PTHR43395">
    <property type="entry name" value="SENSOR HISTIDINE KINASE CHEA"/>
    <property type="match status" value="1"/>
</dbReference>
<keyword evidence="1" id="KW-0902">Two-component regulatory system</keyword>
<dbReference type="Proteomes" id="UP000242849">
    <property type="component" value="Unassembled WGS sequence"/>
</dbReference>